<reference evidence="1" key="1">
    <citation type="submission" date="2022-08" db="EMBL/GenBank/DDBJ databases">
        <title>Alicyclobacillus dauci DSM2870, complete genome.</title>
        <authorList>
            <person name="Wang Q."/>
            <person name="Cai R."/>
            <person name="Wang Z."/>
        </authorList>
    </citation>
    <scope>NUCLEOTIDE SEQUENCE</scope>
    <source>
        <strain evidence="1">DSM 28700</strain>
        <plasmid evidence="1">unnamed1</plasmid>
    </source>
</reference>
<name>A0ABY6Z8X7_9BACL</name>
<organism evidence="1 2">
    <name type="scientific">Alicyclobacillus dauci</name>
    <dbReference type="NCBI Taxonomy" id="1475485"/>
    <lineage>
        <taxon>Bacteria</taxon>
        <taxon>Bacillati</taxon>
        <taxon>Bacillota</taxon>
        <taxon>Bacilli</taxon>
        <taxon>Bacillales</taxon>
        <taxon>Alicyclobacillaceae</taxon>
        <taxon>Alicyclobacillus</taxon>
    </lineage>
</organism>
<sequence length="85" mass="9921">MEIWCCIRNASLKEHSQLDEVAKEFGDECNVVPYKCLRLCMFCRNMYAFYADGKPIVAKSQEEAATKLRNRMREEYSSLENQSIS</sequence>
<accession>A0ABY6Z8X7</accession>
<dbReference type="Proteomes" id="UP001164803">
    <property type="component" value="Plasmid unnamed1"/>
</dbReference>
<keyword evidence="2" id="KW-1185">Reference proteome</keyword>
<gene>
    <name evidence="1" type="ORF">NZD86_23590</name>
</gene>
<protein>
    <submittedName>
        <fullName evidence="1">DUF1450 domain-containing protein</fullName>
    </submittedName>
</protein>
<geneLocation type="plasmid" evidence="1 2">
    <name>unnamed1</name>
</geneLocation>
<proteinExistence type="predicted"/>
<dbReference type="EMBL" id="CP104065">
    <property type="protein sequence ID" value="WAH39353.1"/>
    <property type="molecule type" value="Genomic_DNA"/>
</dbReference>
<evidence type="ECO:0000313" key="2">
    <source>
        <dbReference type="Proteomes" id="UP001164803"/>
    </source>
</evidence>
<evidence type="ECO:0000313" key="1">
    <source>
        <dbReference type="EMBL" id="WAH39353.1"/>
    </source>
</evidence>
<dbReference type="Pfam" id="PF07293">
    <property type="entry name" value="DUF1450"/>
    <property type="match status" value="1"/>
</dbReference>
<keyword evidence="1" id="KW-0614">Plasmid</keyword>
<dbReference type="RefSeq" id="WP_268047071.1">
    <property type="nucleotide sequence ID" value="NZ_CP104065.1"/>
</dbReference>
<dbReference type="InterPro" id="IPR009910">
    <property type="entry name" value="DUF1450"/>
</dbReference>